<evidence type="ECO:0000313" key="2">
    <source>
        <dbReference type="EMBL" id="RZS86532.1"/>
    </source>
</evidence>
<evidence type="ECO:0000256" key="1">
    <source>
        <dbReference type="ARBA" id="ARBA00022801"/>
    </source>
</evidence>
<accession>A0A4Q7NN89</accession>
<dbReference type="InterPro" id="IPR036514">
    <property type="entry name" value="SGNH_hydro_sf"/>
</dbReference>
<dbReference type="AlphaFoldDB" id="A0A4Q7NN89"/>
<dbReference type="Proteomes" id="UP000292445">
    <property type="component" value="Unassembled WGS sequence"/>
</dbReference>
<evidence type="ECO:0000313" key="3">
    <source>
        <dbReference type="Proteomes" id="UP000292445"/>
    </source>
</evidence>
<organism evidence="2 3">
    <name type="scientific">Pigmentiphaga kullae</name>
    <dbReference type="NCBI Taxonomy" id="151784"/>
    <lineage>
        <taxon>Bacteria</taxon>
        <taxon>Pseudomonadati</taxon>
        <taxon>Pseudomonadota</taxon>
        <taxon>Betaproteobacteria</taxon>
        <taxon>Burkholderiales</taxon>
        <taxon>Alcaligenaceae</taxon>
        <taxon>Pigmentiphaga</taxon>
    </lineage>
</organism>
<reference evidence="2 3" key="1">
    <citation type="submission" date="2019-02" db="EMBL/GenBank/DDBJ databases">
        <title>Genomic Encyclopedia of Type Strains, Phase IV (KMG-IV): sequencing the most valuable type-strain genomes for metagenomic binning, comparative biology and taxonomic classification.</title>
        <authorList>
            <person name="Goeker M."/>
        </authorList>
    </citation>
    <scope>NUCLEOTIDE SEQUENCE [LARGE SCALE GENOMIC DNA]</scope>
    <source>
        <strain evidence="2 3">K24</strain>
    </source>
</reference>
<dbReference type="CDD" id="cd01847">
    <property type="entry name" value="Triacylglycerol_lipase_like"/>
    <property type="match status" value="1"/>
</dbReference>
<dbReference type="Pfam" id="PF00657">
    <property type="entry name" value="Lipase_GDSL"/>
    <property type="match status" value="1"/>
</dbReference>
<dbReference type="GO" id="GO:0016788">
    <property type="term" value="F:hydrolase activity, acting on ester bonds"/>
    <property type="evidence" value="ECO:0007669"/>
    <property type="project" value="InterPro"/>
</dbReference>
<comment type="caution">
    <text evidence="2">The sequence shown here is derived from an EMBL/GenBank/DDBJ whole genome shotgun (WGS) entry which is preliminary data.</text>
</comment>
<proteinExistence type="predicted"/>
<protein>
    <submittedName>
        <fullName evidence="2">Phospholipase/lecithinase/hemolysin</fullName>
    </submittedName>
</protein>
<dbReference type="PANTHER" id="PTHR45648">
    <property type="entry name" value="GDSL LIPASE/ACYLHYDROLASE FAMILY PROTEIN (AFU_ORTHOLOGUE AFUA_4G14700)"/>
    <property type="match status" value="1"/>
</dbReference>
<gene>
    <name evidence="2" type="ORF">EV675_2575</name>
</gene>
<dbReference type="SUPFAM" id="SSF52266">
    <property type="entry name" value="SGNH hydrolase"/>
    <property type="match status" value="1"/>
</dbReference>
<dbReference type="InterPro" id="IPR001087">
    <property type="entry name" value="GDSL"/>
</dbReference>
<dbReference type="Gene3D" id="3.40.50.1110">
    <property type="entry name" value="SGNH hydrolase"/>
    <property type="match status" value="1"/>
</dbReference>
<keyword evidence="3" id="KW-1185">Reference proteome</keyword>
<keyword evidence="1" id="KW-0378">Hydrolase</keyword>
<dbReference type="PANTHER" id="PTHR45648:SF22">
    <property type="entry name" value="GDSL LIPASE_ACYLHYDROLASE FAMILY PROTEIN (AFU_ORTHOLOGUE AFUA_4G14700)"/>
    <property type="match status" value="1"/>
</dbReference>
<dbReference type="RefSeq" id="WP_130357618.1">
    <property type="nucleotide sequence ID" value="NZ_SGXC01000001.1"/>
</dbReference>
<dbReference type="OrthoDB" id="5292073at2"/>
<name>A0A4Q7NN89_9BURK</name>
<dbReference type="InterPro" id="IPR051058">
    <property type="entry name" value="GDSL_Est/Lipase"/>
</dbReference>
<dbReference type="EMBL" id="SGXC01000001">
    <property type="protein sequence ID" value="RZS86532.1"/>
    <property type="molecule type" value="Genomic_DNA"/>
</dbReference>
<sequence>MRLPSLRWLLVLALLVAGGLAAMAMRDRAARPVVTGPINTIVSFGDSLSDVGTYNPGTAHPDPATRSATGQRFTTKPGEVWVEVVADALGLPVKPNQQVDFGPRGQGGRIVDLGGNGYAQGGAHIETDAETAPAPDGIPADGGLQGETAISIKTQIDRYLAAHKGFDGTELVLVQGGGNDFLDAFQALGETEPEPASDADDRMEALVRAKAAAMVTQLKRLSAAGAKRIVYVNLPDLGMLPFIRNTELEDLATDVSEGYNELVAGGLSGTGVQVFDLAGLIDDAVDDPAAVGLTVTDKPACTNYDASQGEVDALLCTPATLVEPDADQHYLFADSMHPTTAGHRLWGEKVAAFIHDRFGAVVKPIRVARETTAR</sequence>